<dbReference type="EMBL" id="BEZZ01006046">
    <property type="protein sequence ID" value="GCC18750.1"/>
    <property type="molecule type" value="Genomic_DNA"/>
</dbReference>
<evidence type="ECO:0000259" key="3">
    <source>
        <dbReference type="PROSITE" id="PS50203"/>
    </source>
</evidence>
<dbReference type="InterPro" id="IPR001300">
    <property type="entry name" value="Peptidase_C2_calpain_cat"/>
</dbReference>
<dbReference type="InterPro" id="IPR022684">
    <property type="entry name" value="Calpain_cysteine_protease"/>
</dbReference>
<dbReference type="InterPro" id="IPR038765">
    <property type="entry name" value="Papain-like_cys_pep_sf"/>
</dbReference>
<keyword evidence="5" id="KW-1185">Reference proteome</keyword>
<dbReference type="OMA" id="DICCLTP"/>
<comment type="caution">
    <text evidence="2">Lacks conserved residue(s) required for the propagation of feature annotation.</text>
</comment>
<evidence type="ECO:0000256" key="1">
    <source>
        <dbReference type="ARBA" id="ARBA00007623"/>
    </source>
</evidence>
<dbReference type="OrthoDB" id="424753at2759"/>
<protein>
    <recommendedName>
        <fullName evidence="3">Calpain catalytic domain-containing protein</fullName>
    </recommendedName>
</protein>
<comment type="caution">
    <text evidence="4">The sequence shown here is derived from an EMBL/GenBank/DDBJ whole genome shotgun (WGS) entry which is preliminary data.</text>
</comment>
<organism evidence="4 5">
    <name type="scientific">Chiloscyllium punctatum</name>
    <name type="common">Brownbanded bambooshark</name>
    <name type="synonym">Hemiscyllium punctatum</name>
    <dbReference type="NCBI Taxonomy" id="137246"/>
    <lineage>
        <taxon>Eukaryota</taxon>
        <taxon>Metazoa</taxon>
        <taxon>Chordata</taxon>
        <taxon>Craniata</taxon>
        <taxon>Vertebrata</taxon>
        <taxon>Chondrichthyes</taxon>
        <taxon>Elasmobranchii</taxon>
        <taxon>Galeomorphii</taxon>
        <taxon>Galeoidea</taxon>
        <taxon>Orectolobiformes</taxon>
        <taxon>Hemiscylliidae</taxon>
        <taxon>Chiloscyllium</taxon>
    </lineage>
</organism>
<dbReference type="GO" id="GO:0004198">
    <property type="term" value="F:calcium-dependent cysteine-type endopeptidase activity"/>
    <property type="evidence" value="ECO:0007669"/>
    <property type="project" value="InterPro"/>
</dbReference>
<proteinExistence type="inferred from homology"/>
<evidence type="ECO:0000313" key="4">
    <source>
        <dbReference type="EMBL" id="GCC18750.1"/>
    </source>
</evidence>
<dbReference type="Gene3D" id="3.90.70.10">
    <property type="entry name" value="Cysteine proteinases"/>
    <property type="match status" value="1"/>
</dbReference>
<dbReference type="PANTHER" id="PTHR10183">
    <property type="entry name" value="CALPAIN"/>
    <property type="match status" value="1"/>
</dbReference>
<accession>A0A401RKV8</accession>
<evidence type="ECO:0000256" key="2">
    <source>
        <dbReference type="PROSITE-ProRule" id="PRU00239"/>
    </source>
</evidence>
<dbReference type="GO" id="GO:0006508">
    <property type="term" value="P:proteolysis"/>
    <property type="evidence" value="ECO:0007669"/>
    <property type="project" value="InterPro"/>
</dbReference>
<comment type="similarity">
    <text evidence="1">Belongs to the peptidase C2 family.</text>
</comment>
<dbReference type="PANTHER" id="PTHR10183:SF302">
    <property type="entry name" value="CALPAIN-14"/>
    <property type="match status" value="1"/>
</dbReference>
<sequence length="78" mass="8982">SEQWNRIDPDIKEQLLLKRSDGEFWMAMQDFKAQFDKLVICNLTPDFLRGASQQKWALSIHQGAWLNGQTAGGNMDNK</sequence>
<feature type="non-terminal residue" evidence="4">
    <location>
        <position position="1"/>
    </location>
</feature>
<dbReference type="PROSITE" id="PS50203">
    <property type="entry name" value="CALPAIN_CAT"/>
    <property type="match status" value="1"/>
</dbReference>
<evidence type="ECO:0000313" key="5">
    <source>
        <dbReference type="Proteomes" id="UP000287033"/>
    </source>
</evidence>
<dbReference type="AlphaFoldDB" id="A0A401RKV8"/>
<feature type="domain" description="Calpain catalytic" evidence="3">
    <location>
        <begin position="1"/>
        <end position="44"/>
    </location>
</feature>
<dbReference type="GO" id="GO:0005737">
    <property type="term" value="C:cytoplasm"/>
    <property type="evidence" value="ECO:0007669"/>
    <property type="project" value="TreeGrafter"/>
</dbReference>
<gene>
    <name evidence="4" type="ORF">chiPu_0022130</name>
</gene>
<feature type="non-terminal residue" evidence="4">
    <location>
        <position position="78"/>
    </location>
</feature>
<dbReference type="Proteomes" id="UP000287033">
    <property type="component" value="Unassembled WGS sequence"/>
</dbReference>
<name>A0A401RKV8_CHIPU</name>
<reference evidence="4 5" key="1">
    <citation type="journal article" date="2018" name="Nat. Ecol. Evol.">
        <title>Shark genomes provide insights into elasmobranch evolution and the origin of vertebrates.</title>
        <authorList>
            <person name="Hara Y"/>
            <person name="Yamaguchi K"/>
            <person name="Onimaru K"/>
            <person name="Kadota M"/>
            <person name="Koyanagi M"/>
            <person name="Keeley SD"/>
            <person name="Tatsumi K"/>
            <person name="Tanaka K"/>
            <person name="Motone F"/>
            <person name="Kageyama Y"/>
            <person name="Nozu R"/>
            <person name="Adachi N"/>
            <person name="Nishimura O"/>
            <person name="Nakagawa R"/>
            <person name="Tanegashima C"/>
            <person name="Kiyatake I"/>
            <person name="Matsumoto R"/>
            <person name="Murakumo K"/>
            <person name="Nishida K"/>
            <person name="Terakita A"/>
            <person name="Kuratani S"/>
            <person name="Sato K"/>
            <person name="Hyodo S Kuraku.S."/>
        </authorList>
    </citation>
    <scope>NUCLEOTIDE SEQUENCE [LARGE SCALE GENOMIC DNA]</scope>
</reference>
<dbReference type="STRING" id="137246.A0A401RKV8"/>
<dbReference type="SUPFAM" id="SSF54001">
    <property type="entry name" value="Cysteine proteinases"/>
    <property type="match status" value="1"/>
</dbReference>
<dbReference type="Pfam" id="PF00648">
    <property type="entry name" value="Peptidase_C2"/>
    <property type="match status" value="1"/>
</dbReference>